<proteinExistence type="predicted"/>
<organism evidence="1">
    <name type="scientific">hydrothermal vent metagenome</name>
    <dbReference type="NCBI Taxonomy" id="652676"/>
    <lineage>
        <taxon>unclassified sequences</taxon>
        <taxon>metagenomes</taxon>
        <taxon>ecological metagenomes</taxon>
    </lineage>
</organism>
<accession>A0A3B1A512</accession>
<evidence type="ECO:0008006" key="2">
    <source>
        <dbReference type="Google" id="ProtNLM"/>
    </source>
</evidence>
<dbReference type="PANTHER" id="PTHR43591:SF99">
    <property type="entry name" value="OS06G0646000 PROTEIN"/>
    <property type="match status" value="1"/>
</dbReference>
<dbReference type="InterPro" id="IPR004033">
    <property type="entry name" value="UbiE/COQ5_MeTrFase"/>
</dbReference>
<dbReference type="PANTHER" id="PTHR43591">
    <property type="entry name" value="METHYLTRANSFERASE"/>
    <property type="match status" value="1"/>
</dbReference>
<sequence length="275" mass="31443">MSYSEAELKDHVRSIFDRVSPNYDNPEMRYFAFSADYMMGLAKPKSGERVLDIATGTAMVAIAAAQYLQPEGRVQAIDISEGMLGKAKQNIDKHALNNIDIHKMDAEQLEFRANYFDLITCGFGLFFLADAQQAVKQWHRVLKPGGRLVISTFNQSAFMPMVKWFRALIEETGVEFPASSWQQFSDSESCLELFPVDLFEEQNITTKQHGIHLKDANEWWNIIINSGLRSYLELLDPDQQAKLRIKHNQQVDKLTTEDGIWLDVDVIYTQAIKRA</sequence>
<dbReference type="Gene3D" id="3.40.50.150">
    <property type="entry name" value="Vaccinia Virus protein VP39"/>
    <property type="match status" value="1"/>
</dbReference>
<dbReference type="CDD" id="cd02440">
    <property type="entry name" value="AdoMet_MTases"/>
    <property type="match status" value="1"/>
</dbReference>
<dbReference type="EMBL" id="UOFR01000079">
    <property type="protein sequence ID" value="VAX00826.1"/>
    <property type="molecule type" value="Genomic_DNA"/>
</dbReference>
<dbReference type="Pfam" id="PF01209">
    <property type="entry name" value="Ubie_methyltran"/>
    <property type="match status" value="1"/>
</dbReference>
<dbReference type="AlphaFoldDB" id="A0A3B1A512"/>
<dbReference type="GO" id="GO:0008168">
    <property type="term" value="F:methyltransferase activity"/>
    <property type="evidence" value="ECO:0007669"/>
    <property type="project" value="InterPro"/>
</dbReference>
<protein>
    <recommendedName>
        <fullName evidence="2">Methyltransferase domain-containing protein</fullName>
    </recommendedName>
</protein>
<gene>
    <name evidence="1" type="ORF">MNBD_GAMMA21-2292</name>
</gene>
<name>A0A3B1A512_9ZZZZ</name>
<dbReference type="PROSITE" id="PS51608">
    <property type="entry name" value="SAM_MT_UBIE"/>
    <property type="match status" value="1"/>
</dbReference>
<reference evidence="1" key="1">
    <citation type="submission" date="2018-06" db="EMBL/GenBank/DDBJ databases">
        <authorList>
            <person name="Zhirakovskaya E."/>
        </authorList>
    </citation>
    <scope>NUCLEOTIDE SEQUENCE</scope>
</reference>
<dbReference type="InterPro" id="IPR029063">
    <property type="entry name" value="SAM-dependent_MTases_sf"/>
</dbReference>
<dbReference type="SUPFAM" id="SSF53335">
    <property type="entry name" value="S-adenosyl-L-methionine-dependent methyltransferases"/>
    <property type="match status" value="1"/>
</dbReference>
<evidence type="ECO:0000313" key="1">
    <source>
        <dbReference type="EMBL" id="VAX00826.1"/>
    </source>
</evidence>